<dbReference type="PROSITE" id="PS50005">
    <property type="entry name" value="TPR"/>
    <property type="match status" value="1"/>
</dbReference>
<sequence>MTLRTGTVTKQDWEQHKANIIELYSQRGLPLTRKEGFKEKEECVDSIMRNQHGFTASQWQYENQLKKWGIAKNLKQDEWISLLVQYKRLEDQGKEVRIIISGNVQTKEKIRKAMNRYCKDPIRASNTNAQGVAATSENDDCGLDFGELIDTSLFDTRLNSMGYRFGSEPPLFQMDTGYEMTFNSESGFINSAINTPTPSSGSSVSIDPAKRRQEIIDWLAPADWIDDFLRVQKKHSVESGRWFTKHDFFEELTSFKACKSSIGWVHGNAGVGKTVAVITQLICSADSIPSSLDAAFNQARQYGRTRFAWADKPVDLLKVLLSCPCRTFLVLDALDECKDIEDFLPDLVNIVESGDSCRSLMFSRDIPPVRRVLENATMLKVTPILTKDDVDRYLATVIPELPIDNRETRLEVQRLLSSQADGMFLWVHLKVAELKLATSSFDVLRVLNEPPEALGSVYQRALRTIAEKHPAWLSLTMSTISRVLCSPRPLSWLELQRSMAVGLRDEATFPFKPAVLKICSPFIEHHLETDAFSVAHLSVHQCLSTTQRNPGDGKFIVYLPEAHASMAKSCLGLMMELDDAKGLQQSSGEQAFESYATSYWCYHLLRSDADQELQSMAVEFLSSNTRRHAWLTRWLLTGKEEYPLQRMLKLIREMRHRLQASQSGTVSFDEMHDVLDVLVNLDIACMHKGKCGETISQTRIGHFERLMVIRELAREYTIAGRIGEGISHMEQCICRIQDMPSAAPGDWAWLASGLGIMYDQDGRRELALEKCLEALEIYQTSGKQDPFEIALSRNDIGRLYRHLGQWHESEKMHLAALELLCGIFPDTDFQIAWTRNTLARCYRKQGRLDEAIELHRKALEAQKAVIGLEHPHVLWAMSDVAKCFGDKGDFVRACEMQKESVRLREKVLGPLHHDYLWALNDLGILLGKAGKHAEAMEAHNIALAGQRRILKADHKTVAWTSNAIEFLKQK</sequence>
<name>A0ABR1RF88_9PEZI</name>
<dbReference type="InterPro" id="IPR027417">
    <property type="entry name" value="P-loop_NTPase"/>
</dbReference>
<dbReference type="InterPro" id="IPR025676">
    <property type="entry name" value="Clr5_dom"/>
</dbReference>
<feature type="domain" description="Nephrocystin 3-like N-terminal" evidence="4">
    <location>
        <begin position="277"/>
        <end position="364"/>
    </location>
</feature>
<dbReference type="Pfam" id="PF14420">
    <property type="entry name" value="Clr5"/>
    <property type="match status" value="1"/>
</dbReference>
<dbReference type="Gene3D" id="1.25.40.10">
    <property type="entry name" value="Tetratricopeptide repeat domain"/>
    <property type="match status" value="2"/>
</dbReference>
<keyword evidence="2" id="KW-0802">TPR repeat</keyword>
<gene>
    <name evidence="5" type="ORF">PG991_011848</name>
</gene>
<evidence type="ECO:0000313" key="5">
    <source>
        <dbReference type="EMBL" id="KAK8009297.1"/>
    </source>
</evidence>
<feature type="domain" description="Clr5" evidence="3">
    <location>
        <begin position="10"/>
        <end position="72"/>
    </location>
</feature>
<dbReference type="SUPFAM" id="SSF52540">
    <property type="entry name" value="P-loop containing nucleoside triphosphate hydrolases"/>
    <property type="match status" value="1"/>
</dbReference>
<dbReference type="InterPro" id="IPR019734">
    <property type="entry name" value="TPR_rpt"/>
</dbReference>
<keyword evidence="6" id="KW-1185">Reference proteome</keyword>
<dbReference type="InterPro" id="IPR056884">
    <property type="entry name" value="NPHP3-like_N"/>
</dbReference>
<dbReference type="EMBL" id="JAQQWI010000016">
    <property type="protein sequence ID" value="KAK8009297.1"/>
    <property type="molecule type" value="Genomic_DNA"/>
</dbReference>
<evidence type="ECO:0000256" key="1">
    <source>
        <dbReference type="ARBA" id="ARBA00022737"/>
    </source>
</evidence>
<evidence type="ECO:0000313" key="6">
    <source>
        <dbReference type="Proteomes" id="UP001396898"/>
    </source>
</evidence>
<evidence type="ECO:0008006" key="7">
    <source>
        <dbReference type="Google" id="ProtNLM"/>
    </source>
</evidence>
<evidence type="ECO:0000259" key="3">
    <source>
        <dbReference type="Pfam" id="PF14420"/>
    </source>
</evidence>
<feature type="repeat" description="TPR" evidence="2">
    <location>
        <begin position="832"/>
        <end position="865"/>
    </location>
</feature>
<reference evidence="5 6" key="1">
    <citation type="submission" date="2023-01" db="EMBL/GenBank/DDBJ databases">
        <title>Analysis of 21 Apiospora genomes using comparative genomics revels a genus with tremendous synthesis potential of carbohydrate active enzymes and secondary metabolites.</title>
        <authorList>
            <person name="Sorensen T."/>
        </authorList>
    </citation>
    <scope>NUCLEOTIDE SEQUENCE [LARGE SCALE GENOMIC DNA]</scope>
    <source>
        <strain evidence="5 6">CBS 20057</strain>
    </source>
</reference>
<evidence type="ECO:0000259" key="4">
    <source>
        <dbReference type="Pfam" id="PF24883"/>
    </source>
</evidence>
<proteinExistence type="predicted"/>
<keyword evidence="1" id="KW-0677">Repeat</keyword>
<dbReference type="PANTHER" id="PTHR10039">
    <property type="entry name" value="AMELOGENIN"/>
    <property type="match status" value="1"/>
</dbReference>
<accession>A0ABR1RF88</accession>
<dbReference type="SMART" id="SM00028">
    <property type="entry name" value="TPR"/>
    <property type="match status" value="4"/>
</dbReference>
<dbReference type="Proteomes" id="UP001396898">
    <property type="component" value="Unassembled WGS sequence"/>
</dbReference>
<dbReference type="Pfam" id="PF13374">
    <property type="entry name" value="TPR_10"/>
    <property type="match status" value="2"/>
</dbReference>
<evidence type="ECO:0000256" key="2">
    <source>
        <dbReference type="PROSITE-ProRule" id="PRU00339"/>
    </source>
</evidence>
<comment type="caution">
    <text evidence="5">The sequence shown here is derived from an EMBL/GenBank/DDBJ whole genome shotgun (WGS) entry which is preliminary data.</text>
</comment>
<protein>
    <recommendedName>
        <fullName evidence="7">Clr5 domain-containing protein</fullName>
    </recommendedName>
</protein>
<dbReference type="SUPFAM" id="SSF48452">
    <property type="entry name" value="TPR-like"/>
    <property type="match status" value="2"/>
</dbReference>
<organism evidence="5 6">
    <name type="scientific">Apiospora marii</name>
    <dbReference type="NCBI Taxonomy" id="335849"/>
    <lineage>
        <taxon>Eukaryota</taxon>
        <taxon>Fungi</taxon>
        <taxon>Dikarya</taxon>
        <taxon>Ascomycota</taxon>
        <taxon>Pezizomycotina</taxon>
        <taxon>Sordariomycetes</taxon>
        <taxon>Xylariomycetidae</taxon>
        <taxon>Amphisphaeriales</taxon>
        <taxon>Apiosporaceae</taxon>
        <taxon>Apiospora</taxon>
    </lineage>
</organism>
<dbReference type="InterPro" id="IPR011990">
    <property type="entry name" value="TPR-like_helical_dom_sf"/>
</dbReference>
<dbReference type="Pfam" id="PF24883">
    <property type="entry name" value="NPHP3_N"/>
    <property type="match status" value="1"/>
</dbReference>
<dbReference type="Pfam" id="PF13424">
    <property type="entry name" value="TPR_12"/>
    <property type="match status" value="1"/>
</dbReference>